<keyword evidence="2" id="KW-1185">Reference proteome</keyword>
<dbReference type="GeneID" id="43652253"/>
<dbReference type="AlphaFoldDB" id="A0A5N6ZXG6"/>
<sequence length="63" mass="7190">MLREELLRSKNDEIARCLLSRKRKLSELYFATVGFAGATENPSADSLYHQKEQAFLDANDLSK</sequence>
<dbReference type="EMBL" id="ML737716">
    <property type="protein sequence ID" value="KAE8362048.1"/>
    <property type="molecule type" value="Genomic_DNA"/>
</dbReference>
<evidence type="ECO:0000313" key="1">
    <source>
        <dbReference type="EMBL" id="KAE8362048.1"/>
    </source>
</evidence>
<organism evidence="1 2">
    <name type="scientific">Aspergillus caelatus</name>
    <dbReference type="NCBI Taxonomy" id="61420"/>
    <lineage>
        <taxon>Eukaryota</taxon>
        <taxon>Fungi</taxon>
        <taxon>Dikarya</taxon>
        <taxon>Ascomycota</taxon>
        <taxon>Pezizomycotina</taxon>
        <taxon>Eurotiomycetes</taxon>
        <taxon>Eurotiomycetidae</taxon>
        <taxon>Eurotiales</taxon>
        <taxon>Aspergillaceae</taxon>
        <taxon>Aspergillus</taxon>
        <taxon>Aspergillus subgen. Circumdati</taxon>
    </lineage>
</organism>
<evidence type="ECO:0000313" key="2">
    <source>
        <dbReference type="Proteomes" id="UP000326268"/>
    </source>
</evidence>
<accession>A0A5N6ZXG6</accession>
<reference evidence="1 2" key="1">
    <citation type="submission" date="2019-04" db="EMBL/GenBank/DDBJ databases">
        <title>Friends and foes A comparative genomics studyof 23 Aspergillus species from section Flavi.</title>
        <authorList>
            <consortium name="DOE Joint Genome Institute"/>
            <person name="Kjaerbolling I."/>
            <person name="Vesth T."/>
            <person name="Frisvad J.C."/>
            <person name="Nybo J.L."/>
            <person name="Theobald S."/>
            <person name="Kildgaard S."/>
            <person name="Isbrandt T."/>
            <person name="Kuo A."/>
            <person name="Sato A."/>
            <person name="Lyhne E.K."/>
            <person name="Kogle M.E."/>
            <person name="Wiebenga A."/>
            <person name="Kun R.S."/>
            <person name="Lubbers R.J."/>
            <person name="Makela M.R."/>
            <person name="Barry K."/>
            <person name="Chovatia M."/>
            <person name="Clum A."/>
            <person name="Daum C."/>
            <person name="Haridas S."/>
            <person name="He G."/>
            <person name="LaButti K."/>
            <person name="Lipzen A."/>
            <person name="Mondo S."/>
            <person name="Riley R."/>
            <person name="Salamov A."/>
            <person name="Simmons B.A."/>
            <person name="Magnuson J.K."/>
            <person name="Henrissat B."/>
            <person name="Mortensen U.H."/>
            <person name="Larsen T.O."/>
            <person name="Devries R.P."/>
            <person name="Grigoriev I.V."/>
            <person name="Machida M."/>
            <person name="Baker S.E."/>
            <person name="Andersen M.R."/>
        </authorList>
    </citation>
    <scope>NUCLEOTIDE SEQUENCE [LARGE SCALE GENOMIC DNA]</scope>
    <source>
        <strain evidence="1 2">CBS 763.97</strain>
    </source>
</reference>
<dbReference type="OrthoDB" id="5364245at2759"/>
<protein>
    <submittedName>
        <fullName evidence="1">Uncharacterized protein</fullName>
    </submittedName>
</protein>
<dbReference type="Proteomes" id="UP000326268">
    <property type="component" value="Unassembled WGS sequence"/>
</dbReference>
<proteinExistence type="predicted"/>
<dbReference type="RefSeq" id="XP_031925129.1">
    <property type="nucleotide sequence ID" value="XM_032067807.1"/>
</dbReference>
<gene>
    <name evidence="1" type="ORF">BDV27DRAFT_132149</name>
</gene>
<name>A0A5N6ZXG6_9EURO</name>